<keyword evidence="3" id="KW-0812">Transmembrane</keyword>
<dbReference type="Gene3D" id="1.20.1440.20">
    <property type="entry name" value="LemA-like domain"/>
    <property type="match status" value="1"/>
</dbReference>
<protein>
    <submittedName>
        <fullName evidence="6">LemA family protein</fullName>
    </submittedName>
</protein>
<dbReference type="InterPro" id="IPR007156">
    <property type="entry name" value="MamQ_LemA"/>
</dbReference>
<evidence type="ECO:0000256" key="5">
    <source>
        <dbReference type="ARBA" id="ARBA00023136"/>
    </source>
</evidence>
<dbReference type="EMBL" id="CP060715">
    <property type="protein sequence ID" value="QNN60663.1"/>
    <property type="molecule type" value="Genomic_DNA"/>
</dbReference>
<evidence type="ECO:0000313" key="7">
    <source>
        <dbReference type="Proteomes" id="UP000515928"/>
    </source>
</evidence>
<dbReference type="Proteomes" id="UP000515928">
    <property type="component" value="Chromosome"/>
</dbReference>
<keyword evidence="7" id="KW-1185">Reference proteome</keyword>
<dbReference type="SUPFAM" id="SSF140478">
    <property type="entry name" value="LemA-like"/>
    <property type="match status" value="1"/>
</dbReference>
<evidence type="ECO:0000256" key="1">
    <source>
        <dbReference type="ARBA" id="ARBA00004167"/>
    </source>
</evidence>
<dbReference type="GO" id="GO:0016020">
    <property type="term" value="C:membrane"/>
    <property type="evidence" value="ECO:0007669"/>
    <property type="project" value="UniProtKB-SubCell"/>
</dbReference>
<accession>A0A7G9RYI8</accession>
<evidence type="ECO:0000256" key="3">
    <source>
        <dbReference type="ARBA" id="ARBA00022692"/>
    </source>
</evidence>
<evidence type="ECO:0000313" key="6">
    <source>
        <dbReference type="EMBL" id="QNN60663.1"/>
    </source>
</evidence>
<comment type="similarity">
    <text evidence="2">Belongs to the LemA family.</text>
</comment>
<dbReference type="KEGG" id="eio:H9L01_09895"/>
<keyword evidence="4" id="KW-1133">Transmembrane helix</keyword>
<name>A0A7G9RYI8_9FIRM</name>
<dbReference type="PANTHER" id="PTHR34478:SF1">
    <property type="entry name" value="PROTEIN LEMA"/>
    <property type="match status" value="1"/>
</dbReference>
<dbReference type="InterPro" id="IPR023353">
    <property type="entry name" value="LemA-like_dom_sf"/>
</dbReference>
<sequence length="180" mass="20673">MWVVVGVVVVFLVFTIGYYNKIKTNEIKVQEGYSGIDVALSKRYNVIINLVEVVKGYSKHERDTLELVIKARNDLLVSRSEYEYQLNQTVSQLLALSENYPELKSSEQYLMLQRALADTEEHLQAARRLYNHNVSQLNQSISMFPGSMINGLAKAKPASFYEAQYEERILPSISFDVIER</sequence>
<evidence type="ECO:0000256" key="4">
    <source>
        <dbReference type="ARBA" id="ARBA00022989"/>
    </source>
</evidence>
<keyword evidence="5" id="KW-0472">Membrane</keyword>
<evidence type="ECO:0000256" key="2">
    <source>
        <dbReference type="ARBA" id="ARBA00008854"/>
    </source>
</evidence>
<gene>
    <name evidence="6" type="ORF">H9L01_09895</name>
</gene>
<dbReference type="RefSeq" id="WP_187533787.1">
    <property type="nucleotide sequence ID" value="NZ_CBCSHU010000005.1"/>
</dbReference>
<comment type="subcellular location">
    <subcellularLocation>
        <location evidence="1">Membrane</location>
        <topology evidence="1">Single-pass membrane protein</topology>
    </subcellularLocation>
</comment>
<reference evidence="6 7" key="1">
    <citation type="submission" date="2020-08" db="EMBL/GenBank/DDBJ databases">
        <title>Genome sequence of Erysipelothrix inopinata DSM 15511T.</title>
        <authorList>
            <person name="Hyun D.-W."/>
            <person name="Bae J.-W."/>
        </authorList>
    </citation>
    <scope>NUCLEOTIDE SEQUENCE [LARGE SCALE GENOMIC DNA]</scope>
    <source>
        <strain evidence="6 7">DSM 15511</strain>
    </source>
</reference>
<organism evidence="6 7">
    <name type="scientific">Erysipelothrix inopinata</name>
    <dbReference type="NCBI Taxonomy" id="225084"/>
    <lineage>
        <taxon>Bacteria</taxon>
        <taxon>Bacillati</taxon>
        <taxon>Bacillota</taxon>
        <taxon>Erysipelotrichia</taxon>
        <taxon>Erysipelotrichales</taxon>
        <taxon>Erysipelotrichaceae</taxon>
        <taxon>Erysipelothrix</taxon>
    </lineage>
</organism>
<proteinExistence type="inferred from homology"/>
<dbReference type="AlphaFoldDB" id="A0A7G9RYI8"/>
<dbReference type="PANTHER" id="PTHR34478">
    <property type="entry name" value="PROTEIN LEMA"/>
    <property type="match status" value="1"/>
</dbReference>
<dbReference type="Pfam" id="PF04011">
    <property type="entry name" value="LemA"/>
    <property type="match status" value="1"/>
</dbReference>